<protein>
    <recommendedName>
        <fullName evidence="10">Kinesin-like protein</fullName>
    </recommendedName>
</protein>
<dbReference type="GO" id="GO:0005874">
    <property type="term" value="C:microtubule"/>
    <property type="evidence" value="ECO:0007669"/>
    <property type="project" value="UniProtKB-KW"/>
</dbReference>
<dbReference type="PROSITE" id="PS00411">
    <property type="entry name" value="KINESIN_MOTOR_1"/>
    <property type="match status" value="1"/>
</dbReference>
<dbReference type="Gene3D" id="3.40.850.10">
    <property type="entry name" value="Kinesin motor domain"/>
    <property type="match status" value="1"/>
</dbReference>
<dbReference type="PROSITE" id="PS50067">
    <property type="entry name" value="KINESIN_MOTOR_2"/>
    <property type="match status" value="1"/>
</dbReference>
<evidence type="ECO:0000256" key="7">
    <source>
        <dbReference type="ARBA" id="ARBA00023212"/>
    </source>
</evidence>
<evidence type="ECO:0000256" key="10">
    <source>
        <dbReference type="RuleBase" id="RU000394"/>
    </source>
</evidence>
<feature type="region of interest" description="Disordered" evidence="12">
    <location>
        <begin position="639"/>
        <end position="661"/>
    </location>
</feature>
<keyword evidence="7" id="KW-0963">Cytoplasm</keyword>
<dbReference type="SUPFAM" id="SSF52540">
    <property type="entry name" value="P-loop containing nucleoside triphosphate hydrolases"/>
    <property type="match status" value="1"/>
</dbReference>
<evidence type="ECO:0000256" key="6">
    <source>
        <dbReference type="ARBA" id="ARBA00023175"/>
    </source>
</evidence>
<dbReference type="GO" id="GO:0003777">
    <property type="term" value="F:microtubule motor activity"/>
    <property type="evidence" value="ECO:0007669"/>
    <property type="project" value="InterPro"/>
</dbReference>
<dbReference type="Pfam" id="PF00225">
    <property type="entry name" value="Kinesin"/>
    <property type="match status" value="1"/>
</dbReference>
<sequence>MGSITGEELTQWDAQGSTACEEKILVSVRLRPLNEKETARNDVSDWECITNNTIIFKNSLPERSLFPTAYTFDRVFGSDCSTKQVYEEGAKEVALAVVDGINSSIFAYGQTSSGKTYTMSGITEYTVADIYDYIQRHNDREFILKFSAMEIYNESVRDLLSTDSTPLRLLDDPERGTVIEKLSEETLKDWSHLKELLSVCESQRQIGETSLNEMSSRSHQIIRLTVESSAREFLGAEDSSILMASVNFIDLAGSERASQTLSAGTRLKEGSHINRSLLTLGTVIRKLSKGKNGHIPYRDSKLTRILQHSLGGNARTAIICTVSPARSHVEQSRNTLMFASCAKEVSTNAQVNVVMSEKALVKQLQRELARLEGELRSLGSTSATFHSAALLKEKEVLIEKMDKEIKELTQQRDLAQSRAEDLLRSVGEYQVSRPWAELDRLSKFGVQNALVYEYSASESSEVIDSLRSDAASITSDRCNGLNSNKHDPQLPKNSEDHFFSDRISPQLFSNKFFGPDPCQGWEKIAQKTDEDSEDQCKEVQCIEMEESSIDRNKRSDSVSSLQMGDMELSHNHSDHTFEGLKQKIQDMQKTIDYLASPYLVEQSPCSSETDLSGSGSVNLSRSRSCSAIFTTLRSSPWFEEAEENEATPPNGSEKDFPGRPEGYQLKLSESKSVANIGKLCRKDSETSVRSASIDEKEQNIKMSGEGDIAIIHVCAPGLYEADKSTSEKQFAHDLDAEPKTNESGEIVKDGGLVIVQDSLQSPSNWPLEFERQRREIIELWDACYVPLIHRTYFFLLFKGDPSDSVYMEVELRRLSFLKYALSHGAKVVNGQILTPTSCKRGLNREREMLNKQILKRYSAKEREVLYQKWGIGLNTKQRRLQLSRRLWTDTKDMEHIKESATLVAKLVGFLEPGQTPKEMFGLSFSPQTMNLRSFSWKPSMSSLM</sequence>
<dbReference type="InterPro" id="IPR019821">
    <property type="entry name" value="Kinesin_motor_CS"/>
</dbReference>
<dbReference type="GO" id="GO:0008017">
    <property type="term" value="F:microtubule binding"/>
    <property type="evidence" value="ECO:0007669"/>
    <property type="project" value="InterPro"/>
</dbReference>
<dbReference type="CDD" id="cd01374">
    <property type="entry name" value="KISc_CENP_E"/>
    <property type="match status" value="1"/>
</dbReference>
<evidence type="ECO:0000256" key="8">
    <source>
        <dbReference type="ARBA" id="ARBA00060413"/>
    </source>
</evidence>
<keyword evidence="6 9" id="KW-0505">Motor protein</keyword>
<dbReference type="InterPro" id="IPR027640">
    <property type="entry name" value="Kinesin-like_fam"/>
</dbReference>
<evidence type="ECO:0000256" key="2">
    <source>
        <dbReference type="ARBA" id="ARBA00022701"/>
    </source>
</evidence>
<evidence type="ECO:0000256" key="5">
    <source>
        <dbReference type="ARBA" id="ARBA00023054"/>
    </source>
</evidence>
<reference evidence="14" key="1">
    <citation type="submission" date="2019-08" db="EMBL/GenBank/DDBJ databases">
        <title>Reference gene set and small RNA set construction with multiple tissues from Davidia involucrata Baill.</title>
        <authorList>
            <person name="Yang H."/>
            <person name="Zhou C."/>
            <person name="Li G."/>
            <person name="Wang J."/>
            <person name="Gao P."/>
            <person name="Wang M."/>
            <person name="Wang R."/>
            <person name="Zhao Y."/>
        </authorList>
    </citation>
    <scope>NUCLEOTIDE SEQUENCE</scope>
    <source>
        <tissue evidence="14">Mixed with DoveR01_LX</tissue>
    </source>
</reference>
<evidence type="ECO:0000256" key="11">
    <source>
        <dbReference type="SAM" id="Coils"/>
    </source>
</evidence>
<proteinExistence type="inferred from homology"/>
<dbReference type="InterPro" id="IPR021881">
    <property type="entry name" value="NACK_C"/>
</dbReference>
<comment type="similarity">
    <text evidence="1">Belongs to the TRAFAC class myosin-kinesin ATPase superfamily. Kinesin family. KIN-7 subfamily.</text>
</comment>
<dbReference type="InterPro" id="IPR027417">
    <property type="entry name" value="P-loop_NTPase"/>
</dbReference>
<dbReference type="InterPro" id="IPR036961">
    <property type="entry name" value="Kinesin_motor_dom_sf"/>
</dbReference>
<dbReference type="GO" id="GO:0005524">
    <property type="term" value="F:ATP binding"/>
    <property type="evidence" value="ECO:0007669"/>
    <property type="project" value="UniProtKB-UniRule"/>
</dbReference>
<dbReference type="PANTHER" id="PTHR47968:SF54">
    <property type="entry name" value="KINESIN-LIKE PROTEIN NACK2"/>
    <property type="match status" value="1"/>
</dbReference>
<evidence type="ECO:0000256" key="12">
    <source>
        <dbReference type="SAM" id="MobiDB-lite"/>
    </source>
</evidence>
<evidence type="ECO:0000256" key="9">
    <source>
        <dbReference type="PROSITE-ProRule" id="PRU00283"/>
    </source>
</evidence>
<evidence type="ECO:0000256" key="1">
    <source>
        <dbReference type="ARBA" id="ARBA00007310"/>
    </source>
</evidence>
<name>A0A5B7BKM5_DAVIN</name>
<accession>A0A5B7BKM5</accession>
<feature type="binding site" evidence="9">
    <location>
        <begin position="109"/>
        <end position="116"/>
    </location>
    <ligand>
        <name>ATP</name>
        <dbReference type="ChEBI" id="CHEBI:30616"/>
    </ligand>
</feature>
<dbReference type="GO" id="GO:0007018">
    <property type="term" value="P:microtubule-based movement"/>
    <property type="evidence" value="ECO:0007669"/>
    <property type="project" value="InterPro"/>
</dbReference>
<dbReference type="PANTHER" id="PTHR47968">
    <property type="entry name" value="CENTROMERE PROTEIN E"/>
    <property type="match status" value="1"/>
</dbReference>
<keyword evidence="3 9" id="KW-0547">Nucleotide-binding</keyword>
<dbReference type="GO" id="GO:0009524">
    <property type="term" value="C:phragmoplast"/>
    <property type="evidence" value="ECO:0007669"/>
    <property type="project" value="UniProtKB-SubCell"/>
</dbReference>
<keyword evidence="4 9" id="KW-0067">ATP-binding</keyword>
<gene>
    <name evidence="14" type="ORF">Din_038951</name>
</gene>
<keyword evidence="7" id="KW-0206">Cytoskeleton</keyword>
<dbReference type="FunFam" id="3.40.850.10:FF:000016">
    <property type="entry name" value="Kinesin-like protein"/>
    <property type="match status" value="1"/>
</dbReference>
<dbReference type="EMBL" id="GHES01038951">
    <property type="protein sequence ID" value="MPA69510.1"/>
    <property type="molecule type" value="Transcribed_RNA"/>
</dbReference>
<evidence type="ECO:0000256" key="4">
    <source>
        <dbReference type="ARBA" id="ARBA00022840"/>
    </source>
</evidence>
<dbReference type="Pfam" id="PF11995">
    <property type="entry name" value="DUF3490"/>
    <property type="match status" value="1"/>
</dbReference>
<organism evidence="14">
    <name type="scientific">Davidia involucrata</name>
    <name type="common">Dove tree</name>
    <dbReference type="NCBI Taxonomy" id="16924"/>
    <lineage>
        <taxon>Eukaryota</taxon>
        <taxon>Viridiplantae</taxon>
        <taxon>Streptophyta</taxon>
        <taxon>Embryophyta</taxon>
        <taxon>Tracheophyta</taxon>
        <taxon>Spermatophyta</taxon>
        <taxon>Magnoliopsida</taxon>
        <taxon>eudicotyledons</taxon>
        <taxon>Gunneridae</taxon>
        <taxon>Pentapetalae</taxon>
        <taxon>asterids</taxon>
        <taxon>Cornales</taxon>
        <taxon>Nyssaceae</taxon>
        <taxon>Davidia</taxon>
    </lineage>
</organism>
<feature type="coiled-coil region" evidence="11">
    <location>
        <begin position="354"/>
        <end position="425"/>
    </location>
</feature>
<comment type="subcellular location">
    <subcellularLocation>
        <location evidence="8">Cytoplasm</location>
        <location evidence="8">Cytoskeleton</location>
        <location evidence="8">Phragmoplast</location>
    </subcellularLocation>
</comment>
<keyword evidence="2 10" id="KW-0493">Microtubule</keyword>
<dbReference type="PRINTS" id="PR00380">
    <property type="entry name" value="KINESINHEAVY"/>
</dbReference>
<dbReference type="GO" id="GO:0000919">
    <property type="term" value="P:cell plate assembly"/>
    <property type="evidence" value="ECO:0007669"/>
    <property type="project" value="UniProtKB-ARBA"/>
</dbReference>
<dbReference type="SMART" id="SM00129">
    <property type="entry name" value="KISc"/>
    <property type="match status" value="1"/>
</dbReference>
<dbReference type="AlphaFoldDB" id="A0A5B7BKM5"/>
<feature type="domain" description="Kinesin motor" evidence="13">
    <location>
        <begin position="23"/>
        <end position="345"/>
    </location>
</feature>
<evidence type="ECO:0000313" key="14">
    <source>
        <dbReference type="EMBL" id="MPA69510.1"/>
    </source>
</evidence>
<keyword evidence="5 11" id="KW-0175">Coiled coil</keyword>
<dbReference type="InterPro" id="IPR001752">
    <property type="entry name" value="Kinesin_motor_dom"/>
</dbReference>
<evidence type="ECO:0000259" key="13">
    <source>
        <dbReference type="PROSITE" id="PS50067"/>
    </source>
</evidence>
<evidence type="ECO:0000256" key="3">
    <source>
        <dbReference type="ARBA" id="ARBA00022741"/>
    </source>
</evidence>